<sequence>MSQQKMIESSASGQKKTVVSTRNCVVFSGNCGPIIASSNETFGTSVKLSSKLALLGPSDTNPFFGFWIQFPLGKTQADNEECGFGVKHQYDANAGSVRAVDQHTIRVRFPLGGTQLSVTEAPKSLVDRFPDVKSKDKRSVLTVSVSAPISVFGFGVPFQSPDAEVNAWVNDNQPIGDGTDLQTFLKQTVFTFLLNEKVVDVQKRFDPKQLPGLFSYPYSTDQSWDNYGRLGEDARTVKGHQFVPQFEHRNDLNHVTAVVQGVAQDALWLQDRSEEIYFYRFPGYFVTNPGRSMLLVVPLTQTFRKDNQTAWRRLTKDGLLKVVLLDWEDPEEIHCKWDARIVENPGGLPALKDHPTDPFELVMFVRPIPSDKEDAEDPLKIIKTFDDRSAANRALAKDKKQ</sequence>
<evidence type="ECO:0000313" key="1">
    <source>
        <dbReference type="EMBL" id="EXM21128.1"/>
    </source>
</evidence>
<reference evidence="1" key="1">
    <citation type="submission" date="2011-11" db="EMBL/GenBank/DDBJ databases">
        <title>The Genome Sequence of Fusarium oxysporum Cotton.</title>
        <authorList>
            <consortium name="The Broad Institute Genome Sequencing Platform"/>
            <person name="Ma L.-J."/>
            <person name="Gale L.R."/>
            <person name="Schwartz D.C."/>
            <person name="Zhou S."/>
            <person name="Corby-Kistler H."/>
            <person name="Young S.K."/>
            <person name="Zeng Q."/>
            <person name="Gargeya S."/>
            <person name="Fitzgerald M."/>
            <person name="Haas B."/>
            <person name="Abouelleil A."/>
            <person name="Alvarado L."/>
            <person name="Arachchi H.M."/>
            <person name="Berlin A."/>
            <person name="Brown A."/>
            <person name="Chapman S.B."/>
            <person name="Chen Z."/>
            <person name="Dunbar C."/>
            <person name="Freedman E."/>
            <person name="Gearin G."/>
            <person name="Goldberg J."/>
            <person name="Griggs A."/>
            <person name="Gujja S."/>
            <person name="Heiman D."/>
            <person name="Howarth C."/>
            <person name="Larson L."/>
            <person name="Lui A."/>
            <person name="MacDonald P.J.P."/>
            <person name="Montmayeur A."/>
            <person name="Murphy C."/>
            <person name="Neiman D."/>
            <person name="Pearson M."/>
            <person name="Priest M."/>
            <person name="Roberts A."/>
            <person name="Saif S."/>
            <person name="Shea T."/>
            <person name="Shenoy N."/>
            <person name="Sisk P."/>
            <person name="Stolte C."/>
            <person name="Sykes S."/>
            <person name="Wortman J."/>
            <person name="Nusbaum C."/>
            <person name="Birren B."/>
        </authorList>
    </citation>
    <scope>NUCLEOTIDE SEQUENCE [LARGE SCALE GENOMIC DNA]</scope>
    <source>
        <strain evidence="1">25433</strain>
    </source>
</reference>
<dbReference type="OrthoDB" id="6513042at2759"/>
<accession>X0L5K5</accession>
<dbReference type="EMBL" id="JH657948">
    <property type="protein sequence ID" value="EXM21128.1"/>
    <property type="molecule type" value="Genomic_DNA"/>
</dbReference>
<organism evidence="1">
    <name type="scientific">Fusarium oxysporum f. sp. vasinfectum 25433</name>
    <dbReference type="NCBI Taxonomy" id="1089449"/>
    <lineage>
        <taxon>Eukaryota</taxon>
        <taxon>Fungi</taxon>
        <taxon>Dikarya</taxon>
        <taxon>Ascomycota</taxon>
        <taxon>Pezizomycotina</taxon>
        <taxon>Sordariomycetes</taxon>
        <taxon>Hypocreomycetidae</taxon>
        <taxon>Hypocreales</taxon>
        <taxon>Nectriaceae</taxon>
        <taxon>Fusarium</taxon>
        <taxon>Fusarium oxysporum species complex</taxon>
    </lineage>
</organism>
<name>X0L5K5_FUSOX</name>
<dbReference type="AlphaFoldDB" id="X0L5K5"/>
<proteinExistence type="predicted"/>
<gene>
    <name evidence="1" type="ORF">FOTG_10967</name>
</gene>
<dbReference type="Proteomes" id="UP000030701">
    <property type="component" value="Unassembled WGS sequence"/>
</dbReference>
<dbReference type="HOGENOM" id="CLU_059768_0_0_1"/>
<reference evidence="1" key="2">
    <citation type="submission" date="2012-05" db="EMBL/GenBank/DDBJ databases">
        <title>The Genome Annotation of Fusarium oxysporum Cotton.</title>
        <authorList>
            <consortium name="The Broad Institute Genomics Platform"/>
            <person name="Ma L.-J."/>
            <person name="Corby-Kistler H."/>
            <person name="Broz K."/>
            <person name="Gale L.R."/>
            <person name="Jonkers W."/>
            <person name="O'Donnell K."/>
            <person name="Ploetz R."/>
            <person name="Steinberg C."/>
            <person name="Schwartz D.C."/>
            <person name="VanEtten H."/>
            <person name="Zhou S."/>
            <person name="Young S.K."/>
            <person name="Zeng Q."/>
            <person name="Gargeya S."/>
            <person name="Fitzgerald M."/>
            <person name="Abouelleil A."/>
            <person name="Alvarado L."/>
            <person name="Chapman S.B."/>
            <person name="Gainer-Dewar J."/>
            <person name="Goldberg J."/>
            <person name="Griggs A."/>
            <person name="Gujja S."/>
            <person name="Hansen M."/>
            <person name="Howarth C."/>
            <person name="Imamovic A."/>
            <person name="Ireland A."/>
            <person name="Larimer J."/>
            <person name="McCowan C."/>
            <person name="Murphy C."/>
            <person name="Pearson M."/>
            <person name="Poon T.W."/>
            <person name="Priest M."/>
            <person name="Roberts A."/>
            <person name="Saif S."/>
            <person name="Shea T."/>
            <person name="Sykes S."/>
            <person name="Wortman J."/>
            <person name="Nusbaum C."/>
            <person name="Birren B."/>
        </authorList>
    </citation>
    <scope>NUCLEOTIDE SEQUENCE</scope>
    <source>
        <strain evidence="1">25433</strain>
    </source>
</reference>
<protein>
    <submittedName>
        <fullName evidence="1">Uncharacterized protein</fullName>
    </submittedName>
</protein>